<dbReference type="InterPro" id="IPR036028">
    <property type="entry name" value="SH3-like_dom_sf"/>
</dbReference>
<reference evidence="10 11" key="1">
    <citation type="journal article" date="2020" name="Nature">
        <title>Six reference-quality genomes reveal evolution of bat adaptations.</title>
        <authorList>
            <person name="Jebb D."/>
            <person name="Huang Z."/>
            <person name="Pippel M."/>
            <person name="Hughes G.M."/>
            <person name="Lavrichenko K."/>
            <person name="Devanna P."/>
            <person name="Winkler S."/>
            <person name="Jermiin L.S."/>
            <person name="Skirmuntt E.C."/>
            <person name="Katzourakis A."/>
            <person name="Burkitt-Gray L."/>
            <person name="Ray D.A."/>
            <person name="Sullivan K.A.M."/>
            <person name="Roscito J.G."/>
            <person name="Kirilenko B.M."/>
            <person name="Davalos L.M."/>
            <person name="Corthals A.P."/>
            <person name="Power M.L."/>
            <person name="Jones G."/>
            <person name="Ransome R.D."/>
            <person name="Dechmann D.K.N."/>
            <person name="Locatelli A.G."/>
            <person name="Puechmaille S.J."/>
            <person name="Fedrigo O."/>
            <person name="Jarvis E.D."/>
            <person name="Hiller M."/>
            <person name="Vernes S.C."/>
            <person name="Myers E.W."/>
            <person name="Teeling E.C."/>
        </authorList>
    </citation>
    <scope>NUCLEOTIDE SEQUENCE [LARGE SCALE GENOMIC DNA]</scope>
    <source>
        <strain evidence="10">Bat1K_MPI-CBG_1</strain>
    </source>
</reference>
<accession>A0A834DQR5</accession>
<dbReference type="InterPro" id="IPR031160">
    <property type="entry name" value="F_BAR_dom"/>
</dbReference>
<dbReference type="Pfam" id="PF00611">
    <property type="entry name" value="FCH"/>
    <property type="match status" value="1"/>
</dbReference>
<feature type="region of interest" description="Disordered" evidence="6">
    <location>
        <begin position="790"/>
        <end position="845"/>
    </location>
</feature>
<dbReference type="PANTHER" id="PTHR14166">
    <property type="entry name" value="SLIT-ROBO RHO GTPASE ACTIVATING PROTEIN"/>
    <property type="match status" value="1"/>
</dbReference>
<dbReference type="GO" id="GO:0005096">
    <property type="term" value="F:GTPase activator activity"/>
    <property type="evidence" value="ECO:0007669"/>
    <property type="project" value="UniProtKB-KW"/>
</dbReference>
<evidence type="ECO:0000313" key="11">
    <source>
        <dbReference type="Proteomes" id="UP000664940"/>
    </source>
</evidence>
<evidence type="ECO:0000256" key="6">
    <source>
        <dbReference type="SAM" id="MobiDB-lite"/>
    </source>
</evidence>
<dbReference type="GO" id="GO:0007165">
    <property type="term" value="P:signal transduction"/>
    <property type="evidence" value="ECO:0007669"/>
    <property type="project" value="InterPro"/>
</dbReference>
<dbReference type="CDD" id="cd07656">
    <property type="entry name" value="F-BAR_srGAP"/>
    <property type="match status" value="1"/>
</dbReference>
<evidence type="ECO:0000259" key="7">
    <source>
        <dbReference type="PROSITE" id="PS50002"/>
    </source>
</evidence>
<dbReference type="InterPro" id="IPR001452">
    <property type="entry name" value="SH3_domain"/>
</dbReference>
<feature type="compositionally biased region" description="Low complexity" evidence="6">
    <location>
        <begin position="790"/>
        <end position="799"/>
    </location>
</feature>
<feature type="domain" description="Rho-GAP" evidence="8">
    <location>
        <begin position="486"/>
        <end position="674"/>
    </location>
</feature>
<feature type="domain" description="SH3" evidence="7">
    <location>
        <begin position="647"/>
        <end position="706"/>
    </location>
</feature>
<comment type="caution">
    <text evidence="10">The sequence shown here is derived from an EMBL/GenBank/DDBJ whole genome shotgun (WGS) entry which is preliminary data.</text>
</comment>
<dbReference type="PROSITE" id="PS50238">
    <property type="entry name" value="RHOGAP"/>
    <property type="match status" value="1"/>
</dbReference>
<evidence type="ECO:0000259" key="9">
    <source>
        <dbReference type="PROSITE" id="PS51741"/>
    </source>
</evidence>
<proteinExistence type="predicted"/>
<evidence type="ECO:0000256" key="5">
    <source>
        <dbReference type="PROSITE-ProRule" id="PRU01077"/>
    </source>
</evidence>
<dbReference type="AlphaFoldDB" id="A0A834DQR5"/>
<feature type="compositionally biased region" description="Low complexity" evidence="6">
    <location>
        <begin position="175"/>
        <end position="190"/>
    </location>
</feature>
<dbReference type="InterPro" id="IPR000198">
    <property type="entry name" value="RhoGAP_dom"/>
</dbReference>
<feature type="region of interest" description="Disordered" evidence="6">
    <location>
        <begin position="160"/>
        <end position="200"/>
    </location>
</feature>
<dbReference type="SUPFAM" id="SSF50044">
    <property type="entry name" value="SH3-domain"/>
    <property type="match status" value="1"/>
</dbReference>
<dbReference type="Gene3D" id="2.30.30.40">
    <property type="entry name" value="SH3 Domains"/>
    <property type="match status" value="1"/>
</dbReference>
<gene>
    <name evidence="10" type="ORF">HJG60_000917</name>
</gene>
<dbReference type="SUPFAM" id="SSF48350">
    <property type="entry name" value="GTPase activation domain, GAP"/>
    <property type="match status" value="1"/>
</dbReference>
<evidence type="ECO:0000256" key="2">
    <source>
        <dbReference type="ARBA" id="ARBA00022468"/>
    </source>
</evidence>
<keyword evidence="1 4" id="KW-0728">SH3 domain</keyword>
<dbReference type="FunFam" id="2.30.30.40:FF:000404">
    <property type="entry name" value="Rho GTPase-activating protein 4"/>
    <property type="match status" value="1"/>
</dbReference>
<dbReference type="Pfam" id="PF00620">
    <property type="entry name" value="RhoGAP"/>
    <property type="match status" value="1"/>
</dbReference>
<dbReference type="SMART" id="SM00324">
    <property type="entry name" value="RhoGAP"/>
    <property type="match status" value="1"/>
</dbReference>
<dbReference type="InterPro" id="IPR027267">
    <property type="entry name" value="AH/BAR_dom_sf"/>
</dbReference>
<sequence length="845" mass="93752">MRWQLSEQLRCLELQGELRRELLQELAEFMRRRAEVELEYSRGLEKLVERFSSRGGRLGGSREHQSFRKEPSLLSSLHCWAVLLQQTRQQSRDSAALSEVLAGPLAQRLSHIAEDVGRIVKKSKDLEQQLQEELLEVVSELQTAKKTYQVYHTESMNAEAKLREAERQEEKRAGRSAAAAATATTSTEAGPLRKSSLKKGSRLVEKRQAKFLEHKLKCTKARNEYLLSLASVNAAVSNYYLHDVLDLMDCCDTGFHLALGQVFRSYTAAESRTQASQMQGLGSLEEAVEALDPPGDKAKVLEVHAVAFCPPLRFDYQPHEGDEVADIRVEVELRDEILPRAQNIQSRLDRQTIETEEVNKTLKATLQALLEVMALEDGEVVDSFQASPSTESLKSTNSDPGARQAGRRRGQQQETETFYITKLQEYLSGRSILAKLQAKHEKLQEAIQRGDKEEQEVSWAQYTQRKFQKSRHARPSSQYNQKLFGGDMEKFIQSSGQPVPLVVESCIRFINLNGLQHEGIFRVSGAQPRISEIRDAFERGEDPLVEGCTARDLDSVAGVLKLYFRSLDPPLFSSDLFTELLASAELEATEERVELVSRLLAQLPGPVLVVLRYLFTFLNQDTQVEGLAGDNEPELEAGTLAQEDVLEGVVEAVACFAYTGRTAKELSFQRGDVLRLHERASSDWWWGECAGNRGLIPHKYITLPGGAEKPSVGQGLQAAGELVSSPEGLLAMEFFHRPEPCTSPGGPSGHRRHFVVPTSPDRHVEVDKAVAQTMDSVFKELLGKAAVRQGLGPASTSSPGPGPRSPRLPGCSRLGKHKGFSRSPGAPTSPSTSHPQGPDSPLKPH</sequence>
<organism evidence="10 11">
    <name type="scientific">Phyllostomus discolor</name>
    <name type="common">pale spear-nosed bat</name>
    <dbReference type="NCBI Taxonomy" id="89673"/>
    <lineage>
        <taxon>Eukaryota</taxon>
        <taxon>Metazoa</taxon>
        <taxon>Chordata</taxon>
        <taxon>Craniata</taxon>
        <taxon>Vertebrata</taxon>
        <taxon>Euteleostomi</taxon>
        <taxon>Mammalia</taxon>
        <taxon>Eutheria</taxon>
        <taxon>Laurasiatheria</taxon>
        <taxon>Chiroptera</taxon>
        <taxon>Yangochiroptera</taxon>
        <taxon>Phyllostomidae</taxon>
        <taxon>Phyllostominae</taxon>
        <taxon>Phyllostomus</taxon>
    </lineage>
</organism>
<evidence type="ECO:0000256" key="3">
    <source>
        <dbReference type="ARBA" id="ARBA00023054"/>
    </source>
</evidence>
<dbReference type="EMBL" id="JABVXQ010000009">
    <property type="protein sequence ID" value="KAF6089991.1"/>
    <property type="molecule type" value="Genomic_DNA"/>
</dbReference>
<evidence type="ECO:0000259" key="8">
    <source>
        <dbReference type="PROSITE" id="PS50238"/>
    </source>
</evidence>
<feature type="compositionally biased region" description="Basic and acidic residues" evidence="6">
    <location>
        <begin position="160"/>
        <end position="173"/>
    </location>
</feature>
<keyword evidence="3 5" id="KW-0175">Coiled coil</keyword>
<name>A0A834DQR5_9CHIR</name>
<feature type="compositionally biased region" description="Polar residues" evidence="6">
    <location>
        <begin position="384"/>
        <end position="399"/>
    </location>
</feature>
<dbReference type="Gene3D" id="1.10.555.10">
    <property type="entry name" value="Rho GTPase activation protein"/>
    <property type="match status" value="1"/>
</dbReference>
<dbReference type="PROSITE" id="PS50002">
    <property type="entry name" value="SH3"/>
    <property type="match status" value="1"/>
</dbReference>
<dbReference type="InterPro" id="IPR008936">
    <property type="entry name" value="Rho_GTPase_activation_prot"/>
</dbReference>
<feature type="domain" description="F-BAR" evidence="9">
    <location>
        <begin position="1"/>
        <end position="296"/>
    </location>
</feature>
<feature type="compositionally biased region" description="Polar residues" evidence="6">
    <location>
        <begin position="826"/>
        <end position="835"/>
    </location>
</feature>
<dbReference type="Gene3D" id="1.20.1270.60">
    <property type="entry name" value="Arfaptin homology (AH) domain/BAR domain"/>
    <property type="match status" value="1"/>
</dbReference>
<dbReference type="SMART" id="SM00326">
    <property type="entry name" value="SH3"/>
    <property type="match status" value="1"/>
</dbReference>
<keyword evidence="2" id="KW-0343">GTPase activation</keyword>
<dbReference type="Proteomes" id="UP000664940">
    <property type="component" value="Unassembled WGS sequence"/>
</dbReference>
<evidence type="ECO:0000256" key="4">
    <source>
        <dbReference type="PROSITE-ProRule" id="PRU00192"/>
    </source>
</evidence>
<dbReference type="Pfam" id="PF00018">
    <property type="entry name" value="SH3_1"/>
    <property type="match status" value="1"/>
</dbReference>
<feature type="region of interest" description="Disordered" evidence="6">
    <location>
        <begin position="384"/>
        <end position="414"/>
    </location>
</feature>
<dbReference type="SMART" id="SM00055">
    <property type="entry name" value="FCH"/>
    <property type="match status" value="1"/>
</dbReference>
<dbReference type="SUPFAM" id="SSF103657">
    <property type="entry name" value="BAR/IMD domain-like"/>
    <property type="match status" value="1"/>
</dbReference>
<evidence type="ECO:0000256" key="1">
    <source>
        <dbReference type="ARBA" id="ARBA00022443"/>
    </source>
</evidence>
<dbReference type="PROSITE" id="PS51741">
    <property type="entry name" value="F_BAR"/>
    <property type="match status" value="1"/>
</dbReference>
<protein>
    <submittedName>
        <fullName evidence="10">Rho GTPase activating protein 4</fullName>
    </submittedName>
</protein>
<dbReference type="InterPro" id="IPR051627">
    <property type="entry name" value="SLIT-ROBO_RhoGAP"/>
</dbReference>
<dbReference type="InterPro" id="IPR001060">
    <property type="entry name" value="FCH_dom"/>
</dbReference>
<evidence type="ECO:0000313" key="10">
    <source>
        <dbReference type="EMBL" id="KAF6089991.1"/>
    </source>
</evidence>